<evidence type="ECO:0000313" key="4">
    <source>
        <dbReference type="Proteomes" id="UP000184096"/>
    </source>
</evidence>
<organism evidence="3 4">
    <name type="scientific">Bradyrhizobium erythrophlei</name>
    <dbReference type="NCBI Taxonomy" id="1437360"/>
    <lineage>
        <taxon>Bacteria</taxon>
        <taxon>Pseudomonadati</taxon>
        <taxon>Pseudomonadota</taxon>
        <taxon>Alphaproteobacteria</taxon>
        <taxon>Hyphomicrobiales</taxon>
        <taxon>Nitrobacteraceae</taxon>
        <taxon>Bradyrhizobium</taxon>
    </lineage>
</organism>
<accession>A0A1M7TRV5</accession>
<dbReference type="Pfam" id="PF24096">
    <property type="entry name" value="DUF7379"/>
    <property type="match status" value="1"/>
</dbReference>
<dbReference type="InterPro" id="IPR055803">
    <property type="entry name" value="DUF7379"/>
</dbReference>
<dbReference type="Proteomes" id="UP000184096">
    <property type="component" value="Chromosome I"/>
</dbReference>
<reference evidence="4" key="1">
    <citation type="submission" date="2016-11" db="EMBL/GenBank/DDBJ databases">
        <authorList>
            <person name="Varghese N."/>
            <person name="Submissions S."/>
        </authorList>
    </citation>
    <scope>NUCLEOTIDE SEQUENCE [LARGE SCALE GENOMIC DNA]</scope>
    <source>
        <strain evidence="4">GAS401</strain>
    </source>
</reference>
<name>A0A1M7TRV5_9BRAD</name>
<evidence type="ECO:0000259" key="2">
    <source>
        <dbReference type="Pfam" id="PF24096"/>
    </source>
</evidence>
<proteinExistence type="predicted"/>
<protein>
    <recommendedName>
        <fullName evidence="2">DUF7379 domain-containing protein</fullName>
    </recommendedName>
</protein>
<dbReference type="SUPFAM" id="SSF53474">
    <property type="entry name" value="alpha/beta-Hydrolases"/>
    <property type="match status" value="1"/>
</dbReference>
<feature type="domain" description="DUF7379" evidence="2">
    <location>
        <begin position="179"/>
        <end position="360"/>
    </location>
</feature>
<dbReference type="AlphaFoldDB" id="A0A1M7TRV5"/>
<dbReference type="RefSeq" id="WP_072818128.1">
    <property type="nucleotide sequence ID" value="NZ_LT670849.1"/>
</dbReference>
<sequence>MPQDDNDSSDLFLSLTDAWDKDEDLFRGLYGPYDEEGASVGGLRRRRRRASNTPDDPIKTVSLVEKDGVLLWSDDIPEGVPSDLDIGPRRRRLRRRAGLSVPPIVNPPEMRRGPLVLTRTFPVLAPNKIVAAVGLIDQQLNSALDVSLRSRLRPLRTTPNGDFKLDDADFAGALGDHTLLFVHGTFSNAENMLNEFKATNDGRNFLSAAMSGEKSYKNVVFFEHATLAISPMINALELERLFASASGQIDVIAHSRGGLVVRWWLEAFGKSLSILPDRPVRAVLVGSPLNGTSLAAPDKLQGALSLLSNIGSFAQATLNLVGVANPFMWVAGKLVQVVVSATGALARTPLVDGVVALIPGLCGQSAVNNNHEIDRLRLGPCAVEPLYYAVQSNFETASPAWKFWQYFRKSTIADIATNAIFPDHNDLVVDTASMTDFGVPHLQLADQPCDFGTSDQVWHCNYFRQPQTIAYITQKFS</sequence>
<keyword evidence="4" id="KW-1185">Reference proteome</keyword>
<evidence type="ECO:0000313" key="3">
    <source>
        <dbReference type="EMBL" id="SHN73461.1"/>
    </source>
</evidence>
<dbReference type="InterPro" id="IPR029058">
    <property type="entry name" value="AB_hydrolase_fold"/>
</dbReference>
<evidence type="ECO:0000256" key="1">
    <source>
        <dbReference type="SAM" id="MobiDB-lite"/>
    </source>
</evidence>
<dbReference type="Gene3D" id="3.40.50.1820">
    <property type="entry name" value="alpha/beta hydrolase"/>
    <property type="match status" value="1"/>
</dbReference>
<dbReference type="OrthoDB" id="8773014at2"/>
<dbReference type="EMBL" id="LT670849">
    <property type="protein sequence ID" value="SHN73461.1"/>
    <property type="molecule type" value="Genomic_DNA"/>
</dbReference>
<feature type="region of interest" description="Disordered" evidence="1">
    <location>
        <begin position="32"/>
        <end position="57"/>
    </location>
</feature>
<gene>
    <name evidence="3" type="ORF">SAMN05444170_2483</name>
</gene>